<dbReference type="PANTHER" id="PTHR17985:SF8">
    <property type="entry name" value="TRANSPORT AND GOLGI ORGANIZATION PROTEIN 2 HOMOLOG"/>
    <property type="match status" value="1"/>
</dbReference>
<proteinExistence type="predicted"/>
<dbReference type="Proteomes" id="UP000199758">
    <property type="component" value="Unassembled WGS sequence"/>
</dbReference>
<dbReference type="OrthoDB" id="4380123at2"/>
<evidence type="ECO:0000313" key="2">
    <source>
        <dbReference type="Proteomes" id="UP000199758"/>
    </source>
</evidence>
<dbReference type="AlphaFoldDB" id="A0A1M5LGC4"/>
<protein>
    <submittedName>
        <fullName evidence="1">Uncharacterized conserved protein, contains NRDE domain</fullName>
    </submittedName>
</protein>
<dbReference type="EMBL" id="FQWZ01000002">
    <property type="protein sequence ID" value="SHG64182.1"/>
    <property type="molecule type" value="Genomic_DNA"/>
</dbReference>
<dbReference type="RefSeq" id="WP_072894558.1">
    <property type="nucleotide sequence ID" value="NZ_FQWZ01000002.1"/>
</dbReference>
<reference evidence="1 2" key="1">
    <citation type="submission" date="2016-11" db="EMBL/GenBank/DDBJ databases">
        <authorList>
            <person name="Jaros S."/>
            <person name="Januszkiewicz K."/>
            <person name="Wedrychowicz H."/>
        </authorList>
    </citation>
    <scope>NUCLEOTIDE SEQUENCE [LARGE SCALE GENOMIC DNA]</scope>
    <source>
        <strain evidence="1 2">CGMCC 1.7049</strain>
    </source>
</reference>
<gene>
    <name evidence="1" type="ORF">SAMN04488068_0890</name>
</gene>
<evidence type="ECO:0000313" key="1">
    <source>
        <dbReference type="EMBL" id="SHG64182.1"/>
    </source>
</evidence>
<name>A0A1M5LGC4_9GAMM</name>
<dbReference type="InterPro" id="IPR008551">
    <property type="entry name" value="TANGO2"/>
</dbReference>
<dbReference type="PANTHER" id="PTHR17985">
    <property type="entry name" value="SER/THR-RICH PROTEIN T10 IN DGCR REGION"/>
    <property type="match status" value="1"/>
</dbReference>
<dbReference type="Pfam" id="PF05742">
    <property type="entry name" value="TANGO2"/>
    <property type="match status" value="1"/>
</dbReference>
<organism evidence="1 2">
    <name type="scientific">Hydrocarboniphaga daqingensis</name>
    <dbReference type="NCBI Taxonomy" id="490188"/>
    <lineage>
        <taxon>Bacteria</taxon>
        <taxon>Pseudomonadati</taxon>
        <taxon>Pseudomonadota</taxon>
        <taxon>Gammaproteobacteria</taxon>
        <taxon>Nevskiales</taxon>
        <taxon>Nevskiaceae</taxon>
        <taxon>Hydrocarboniphaga</taxon>
    </lineage>
</organism>
<keyword evidence="2" id="KW-1185">Reference proteome</keyword>
<accession>A0A1M5LGC4</accession>
<sequence length="258" mass="28476">MCLIAFAWQTDPARPLLLIANRDEFMDRPAAPLAYWDDAPDIAAGRDLRERGTWLGLSRSGRVAAVTNVRDPRDLARFPRSRGSLTAGFLGGQGSAADYAAALMPAAADYGGFNLLLWDGADLIYASNRPRPQWRRVDPGFHGLSNAQLDTPWPKTVWARQQIEEWVASGQTDGDRLIEAMRSRQVAPDPQLPDTGVGIEAERVLAPAFIHRPGYGTRCTTWLQIGADGQALIHERRYDAQMQPTGDTVLDVPLRCSR</sequence>